<gene>
    <name evidence="2" type="ORF">E2C01_017692</name>
</gene>
<reference evidence="2 3" key="1">
    <citation type="submission" date="2019-05" db="EMBL/GenBank/DDBJ databases">
        <title>Another draft genome of Portunus trituberculatus and its Hox gene families provides insights of decapod evolution.</title>
        <authorList>
            <person name="Jeong J.-H."/>
            <person name="Song I."/>
            <person name="Kim S."/>
            <person name="Choi T."/>
            <person name="Kim D."/>
            <person name="Ryu S."/>
            <person name="Kim W."/>
        </authorList>
    </citation>
    <scope>NUCLEOTIDE SEQUENCE [LARGE SCALE GENOMIC DNA]</scope>
    <source>
        <tissue evidence="2">Muscle</tissue>
    </source>
</reference>
<dbReference type="AlphaFoldDB" id="A0A5B7DUF6"/>
<accession>A0A5B7DUF6</accession>
<feature type="region of interest" description="Disordered" evidence="1">
    <location>
        <begin position="49"/>
        <end position="74"/>
    </location>
</feature>
<dbReference type="EMBL" id="VSRR010001350">
    <property type="protein sequence ID" value="MPC24604.1"/>
    <property type="molecule type" value="Genomic_DNA"/>
</dbReference>
<keyword evidence="3" id="KW-1185">Reference proteome</keyword>
<sequence>MSTCTSDPSGTAKPSLTYCLSCKDVPMQVATWTVSGTAEARHNYGTLRRARQSRAYGEPPDPRDTSKVEHHSRLPTQIFPRHNIAFCRQFFTSVL</sequence>
<feature type="compositionally biased region" description="Basic and acidic residues" evidence="1">
    <location>
        <begin position="60"/>
        <end position="72"/>
    </location>
</feature>
<comment type="caution">
    <text evidence="2">The sequence shown here is derived from an EMBL/GenBank/DDBJ whole genome shotgun (WGS) entry which is preliminary data.</text>
</comment>
<evidence type="ECO:0000313" key="3">
    <source>
        <dbReference type="Proteomes" id="UP000324222"/>
    </source>
</evidence>
<dbReference type="Proteomes" id="UP000324222">
    <property type="component" value="Unassembled WGS sequence"/>
</dbReference>
<organism evidence="2 3">
    <name type="scientific">Portunus trituberculatus</name>
    <name type="common">Swimming crab</name>
    <name type="synonym">Neptunus trituberculatus</name>
    <dbReference type="NCBI Taxonomy" id="210409"/>
    <lineage>
        <taxon>Eukaryota</taxon>
        <taxon>Metazoa</taxon>
        <taxon>Ecdysozoa</taxon>
        <taxon>Arthropoda</taxon>
        <taxon>Crustacea</taxon>
        <taxon>Multicrustacea</taxon>
        <taxon>Malacostraca</taxon>
        <taxon>Eumalacostraca</taxon>
        <taxon>Eucarida</taxon>
        <taxon>Decapoda</taxon>
        <taxon>Pleocyemata</taxon>
        <taxon>Brachyura</taxon>
        <taxon>Eubrachyura</taxon>
        <taxon>Portunoidea</taxon>
        <taxon>Portunidae</taxon>
        <taxon>Portuninae</taxon>
        <taxon>Portunus</taxon>
    </lineage>
</organism>
<evidence type="ECO:0000313" key="2">
    <source>
        <dbReference type="EMBL" id="MPC24604.1"/>
    </source>
</evidence>
<proteinExistence type="predicted"/>
<evidence type="ECO:0000256" key="1">
    <source>
        <dbReference type="SAM" id="MobiDB-lite"/>
    </source>
</evidence>
<name>A0A5B7DUF6_PORTR</name>
<protein>
    <submittedName>
        <fullName evidence="2">Uncharacterized protein</fullName>
    </submittedName>
</protein>